<dbReference type="InterPro" id="IPR002048">
    <property type="entry name" value="EF_hand_dom"/>
</dbReference>
<dbReference type="PROSITE" id="PS50222">
    <property type="entry name" value="EF_HAND_2"/>
    <property type="match status" value="1"/>
</dbReference>
<name>A0A1R2CD23_9CILI</name>
<evidence type="ECO:0000313" key="3">
    <source>
        <dbReference type="Proteomes" id="UP000187209"/>
    </source>
</evidence>
<comment type="caution">
    <text evidence="2">The sequence shown here is derived from an EMBL/GenBank/DDBJ whole genome shotgun (WGS) entry which is preliminary data.</text>
</comment>
<reference evidence="2 3" key="1">
    <citation type="submission" date="2016-11" db="EMBL/GenBank/DDBJ databases">
        <title>The macronuclear genome of Stentor coeruleus: a giant cell with tiny introns.</title>
        <authorList>
            <person name="Slabodnick M."/>
            <person name="Ruby J.G."/>
            <person name="Reiff S.B."/>
            <person name="Swart E.C."/>
            <person name="Gosai S."/>
            <person name="Prabakaran S."/>
            <person name="Witkowska E."/>
            <person name="Larue G.E."/>
            <person name="Fisher S."/>
            <person name="Freeman R.M."/>
            <person name="Gunawardena J."/>
            <person name="Chu W."/>
            <person name="Stover N.A."/>
            <person name="Gregory B.D."/>
            <person name="Nowacki M."/>
            <person name="Derisi J."/>
            <person name="Roy S.W."/>
            <person name="Marshall W.F."/>
            <person name="Sood P."/>
        </authorList>
    </citation>
    <scope>NUCLEOTIDE SEQUENCE [LARGE SCALE GENOMIC DNA]</scope>
    <source>
        <strain evidence="2">WM001</strain>
    </source>
</reference>
<keyword evidence="3" id="KW-1185">Reference proteome</keyword>
<dbReference type="Proteomes" id="UP000187209">
    <property type="component" value="Unassembled WGS sequence"/>
</dbReference>
<protein>
    <recommendedName>
        <fullName evidence="1">EF-hand domain-containing protein</fullName>
    </recommendedName>
</protein>
<dbReference type="Gene3D" id="1.10.238.10">
    <property type="entry name" value="EF-hand"/>
    <property type="match status" value="1"/>
</dbReference>
<evidence type="ECO:0000259" key="1">
    <source>
        <dbReference type="PROSITE" id="PS50222"/>
    </source>
</evidence>
<accession>A0A1R2CD23</accession>
<evidence type="ECO:0000313" key="2">
    <source>
        <dbReference type="EMBL" id="OMJ86907.1"/>
    </source>
</evidence>
<dbReference type="AlphaFoldDB" id="A0A1R2CD23"/>
<dbReference type="SUPFAM" id="SSF47473">
    <property type="entry name" value="EF-hand"/>
    <property type="match status" value="1"/>
</dbReference>
<dbReference type="EMBL" id="MPUH01000191">
    <property type="protein sequence ID" value="OMJ86907.1"/>
    <property type="molecule type" value="Genomic_DNA"/>
</dbReference>
<feature type="domain" description="EF-hand" evidence="1">
    <location>
        <begin position="54"/>
        <end position="89"/>
    </location>
</feature>
<dbReference type="OrthoDB" id="417324at2759"/>
<dbReference type="SMART" id="SM00054">
    <property type="entry name" value="EFh"/>
    <property type="match status" value="2"/>
</dbReference>
<gene>
    <name evidence="2" type="ORF">SteCoe_11456</name>
</gene>
<dbReference type="InterPro" id="IPR011992">
    <property type="entry name" value="EF-hand-dom_pair"/>
</dbReference>
<sequence>MLKDIQDLLADDNRLSMIAKLAVEKLDMNRKGYLNKSEVKGFFEEVAEELDTQVTSGELEELFTELDENGTMKVTPEEIKSMIKQILTYLVNDSPFK</sequence>
<dbReference type="GO" id="GO:0005509">
    <property type="term" value="F:calcium ion binding"/>
    <property type="evidence" value="ECO:0007669"/>
    <property type="project" value="InterPro"/>
</dbReference>
<organism evidence="2 3">
    <name type="scientific">Stentor coeruleus</name>
    <dbReference type="NCBI Taxonomy" id="5963"/>
    <lineage>
        <taxon>Eukaryota</taxon>
        <taxon>Sar</taxon>
        <taxon>Alveolata</taxon>
        <taxon>Ciliophora</taxon>
        <taxon>Postciliodesmatophora</taxon>
        <taxon>Heterotrichea</taxon>
        <taxon>Heterotrichida</taxon>
        <taxon>Stentoridae</taxon>
        <taxon>Stentor</taxon>
    </lineage>
</organism>
<proteinExistence type="predicted"/>